<accession>Q1N613</accession>
<sequence length="263" mass="29535">MLELTQLMKDDDLELTRLAALIKQDVALYSALLAAVNSPWMGLPESVDCIENAVTIMGMSKVVSLIQAMTVRTTFKNVPLLESFWESAAEVASISDFLAKRYRLPNADQAYTSGMLHNAGVAIMIQSLPEYKTFFDTHGKQPTHELCALERQHFSTDHFFQGAMLTKKWFMPGEVALSIRYQPIAHSVLTGKKTLPTSVADLLAILVLAKSISQEYQNYWKVEKSDLEQRTLLAALDYLEIHEVEFNELREDLLESMSNSAVA</sequence>
<gene>
    <name evidence="2" type="ORF">RED65_10314</name>
</gene>
<dbReference type="PANTHER" id="PTHR33525">
    <property type="match status" value="1"/>
</dbReference>
<dbReference type="PROSITE" id="PS51833">
    <property type="entry name" value="HDOD"/>
    <property type="match status" value="1"/>
</dbReference>
<dbReference type="Pfam" id="PF08668">
    <property type="entry name" value="HDOD"/>
    <property type="match status" value="1"/>
</dbReference>
<reference evidence="2 3" key="1">
    <citation type="submission" date="2006-03" db="EMBL/GenBank/DDBJ databases">
        <authorList>
            <person name="Pinhassi J."/>
            <person name="Pedros-Alio C."/>
            <person name="Ferriera S."/>
            <person name="Johnson J."/>
            <person name="Kravitz S."/>
            <person name="Halpern A."/>
            <person name="Remington K."/>
            <person name="Beeson K."/>
            <person name="Tran B."/>
            <person name="Rogers Y.-H."/>
            <person name="Friedman R."/>
            <person name="Venter J.C."/>
        </authorList>
    </citation>
    <scope>NUCLEOTIDE SEQUENCE [LARGE SCALE GENOMIC DNA]</scope>
    <source>
        <strain evidence="2 3">RED65</strain>
    </source>
</reference>
<name>Q1N613_9GAMM</name>
<dbReference type="EMBL" id="AAQH01000001">
    <property type="protein sequence ID" value="EAT13779.1"/>
    <property type="molecule type" value="Genomic_DNA"/>
</dbReference>
<dbReference type="STRING" id="207949.RED65_10314"/>
<keyword evidence="3" id="KW-1185">Reference proteome</keyword>
<proteinExistence type="predicted"/>
<evidence type="ECO:0000313" key="3">
    <source>
        <dbReference type="Proteomes" id="UP000004263"/>
    </source>
</evidence>
<dbReference type="PANTHER" id="PTHR33525:SF6">
    <property type="entry name" value="HDOD DOMAIN-CONTAINING PROTEIN"/>
    <property type="match status" value="1"/>
</dbReference>
<evidence type="ECO:0000259" key="1">
    <source>
        <dbReference type="PROSITE" id="PS51833"/>
    </source>
</evidence>
<dbReference type="InterPro" id="IPR052340">
    <property type="entry name" value="RNase_Y/CdgJ"/>
</dbReference>
<dbReference type="Proteomes" id="UP000004263">
    <property type="component" value="Unassembled WGS sequence"/>
</dbReference>
<dbReference type="AlphaFoldDB" id="Q1N613"/>
<dbReference type="SUPFAM" id="SSF109604">
    <property type="entry name" value="HD-domain/PDEase-like"/>
    <property type="match status" value="1"/>
</dbReference>
<dbReference type="Gene3D" id="1.10.3210.10">
    <property type="entry name" value="Hypothetical protein af1432"/>
    <property type="match status" value="1"/>
</dbReference>
<protein>
    <recommendedName>
        <fullName evidence="1">HDOD domain-containing protein</fullName>
    </recommendedName>
</protein>
<dbReference type="InterPro" id="IPR013976">
    <property type="entry name" value="HDOD"/>
</dbReference>
<organism evidence="2 3">
    <name type="scientific">Bermanella marisrubri</name>
    <dbReference type="NCBI Taxonomy" id="207949"/>
    <lineage>
        <taxon>Bacteria</taxon>
        <taxon>Pseudomonadati</taxon>
        <taxon>Pseudomonadota</taxon>
        <taxon>Gammaproteobacteria</taxon>
        <taxon>Oceanospirillales</taxon>
        <taxon>Oceanospirillaceae</taxon>
        <taxon>Bermanella</taxon>
    </lineage>
</organism>
<dbReference type="HOGENOM" id="CLU_048246_2_1_6"/>
<feature type="domain" description="HDOD" evidence="1">
    <location>
        <begin position="1"/>
        <end position="185"/>
    </location>
</feature>
<evidence type="ECO:0000313" key="2">
    <source>
        <dbReference type="EMBL" id="EAT13779.1"/>
    </source>
</evidence>
<comment type="caution">
    <text evidence="2">The sequence shown here is derived from an EMBL/GenBank/DDBJ whole genome shotgun (WGS) entry which is preliminary data.</text>
</comment>